<dbReference type="Gene3D" id="1.20.120.340">
    <property type="entry name" value="Flagellar protein FliS"/>
    <property type="match status" value="1"/>
</dbReference>
<gene>
    <name evidence="7" type="primary">fliS_2</name>
    <name evidence="7" type="ORF">NCTC9695_05634</name>
</gene>
<dbReference type="AlphaFoldDB" id="A0A447TJR6"/>
<keyword evidence="7" id="KW-0966">Cell projection</keyword>
<dbReference type="InterPro" id="IPR003713">
    <property type="entry name" value="FliS"/>
</dbReference>
<evidence type="ECO:0000313" key="7">
    <source>
        <dbReference type="EMBL" id="VEB45129.1"/>
    </source>
</evidence>
<evidence type="ECO:0000256" key="2">
    <source>
        <dbReference type="ARBA" id="ARBA00008787"/>
    </source>
</evidence>
<evidence type="ECO:0000256" key="4">
    <source>
        <dbReference type="ARBA" id="ARBA00022795"/>
    </source>
</evidence>
<name>A0A447TJR6_CHRVL</name>
<evidence type="ECO:0000256" key="6">
    <source>
        <dbReference type="PIRNR" id="PIRNR039090"/>
    </source>
</evidence>
<keyword evidence="7" id="KW-0969">Cilium</keyword>
<evidence type="ECO:0000256" key="5">
    <source>
        <dbReference type="ARBA" id="ARBA00023186"/>
    </source>
</evidence>
<evidence type="ECO:0000313" key="8">
    <source>
        <dbReference type="Proteomes" id="UP000275777"/>
    </source>
</evidence>
<proteinExistence type="inferred from homology"/>
<dbReference type="PIRSF" id="PIRSF039090">
    <property type="entry name" value="Flis"/>
    <property type="match status" value="1"/>
</dbReference>
<keyword evidence="7" id="KW-0282">Flagellum</keyword>
<accession>A0A447TJR6</accession>
<keyword evidence="5" id="KW-0143">Chaperone</keyword>
<dbReference type="GO" id="GO:0071973">
    <property type="term" value="P:bacterial-type flagellum-dependent cell motility"/>
    <property type="evidence" value="ECO:0007669"/>
    <property type="project" value="TreeGrafter"/>
</dbReference>
<dbReference type="Pfam" id="PF02561">
    <property type="entry name" value="FliS"/>
    <property type="match status" value="1"/>
</dbReference>
<dbReference type="EMBL" id="LR134182">
    <property type="protein sequence ID" value="VEB45129.1"/>
    <property type="molecule type" value="Genomic_DNA"/>
</dbReference>
<keyword evidence="4 6" id="KW-1005">Bacterial flagellum biogenesis</keyword>
<dbReference type="GO" id="GO:0005829">
    <property type="term" value="C:cytosol"/>
    <property type="evidence" value="ECO:0007669"/>
    <property type="project" value="UniProtKB-SubCell"/>
</dbReference>
<organism evidence="7 8">
    <name type="scientific">Chromobacterium violaceum</name>
    <dbReference type="NCBI Taxonomy" id="536"/>
    <lineage>
        <taxon>Bacteria</taxon>
        <taxon>Pseudomonadati</taxon>
        <taxon>Pseudomonadota</taxon>
        <taxon>Betaproteobacteria</taxon>
        <taxon>Neisseriales</taxon>
        <taxon>Chromobacteriaceae</taxon>
        <taxon>Chromobacterium</taxon>
    </lineage>
</organism>
<dbReference type="CDD" id="cd16098">
    <property type="entry name" value="FliS"/>
    <property type="match status" value="1"/>
</dbReference>
<dbReference type="SUPFAM" id="SSF101116">
    <property type="entry name" value="Flagellar export chaperone FliS"/>
    <property type="match status" value="1"/>
</dbReference>
<dbReference type="GO" id="GO:0044780">
    <property type="term" value="P:bacterial-type flagellum assembly"/>
    <property type="evidence" value="ECO:0007669"/>
    <property type="project" value="InterPro"/>
</dbReference>
<dbReference type="PANTHER" id="PTHR34773">
    <property type="entry name" value="FLAGELLAR SECRETION CHAPERONE FLIS"/>
    <property type="match status" value="1"/>
</dbReference>
<dbReference type="Proteomes" id="UP000275777">
    <property type="component" value="Chromosome"/>
</dbReference>
<evidence type="ECO:0000256" key="3">
    <source>
        <dbReference type="ARBA" id="ARBA00022490"/>
    </source>
</evidence>
<dbReference type="NCBIfam" id="TIGR00208">
    <property type="entry name" value="fliS"/>
    <property type="match status" value="1"/>
</dbReference>
<evidence type="ECO:0000256" key="1">
    <source>
        <dbReference type="ARBA" id="ARBA00004514"/>
    </source>
</evidence>
<dbReference type="PANTHER" id="PTHR34773:SF1">
    <property type="entry name" value="FLAGELLAR SECRETION CHAPERONE FLIS"/>
    <property type="match status" value="1"/>
</dbReference>
<dbReference type="InterPro" id="IPR036584">
    <property type="entry name" value="FliS_sf"/>
</dbReference>
<comment type="subcellular location">
    <subcellularLocation>
        <location evidence="1 6">Cytoplasm</location>
        <location evidence="1 6">Cytosol</location>
    </subcellularLocation>
</comment>
<reference evidence="7 8" key="1">
    <citation type="submission" date="2018-12" db="EMBL/GenBank/DDBJ databases">
        <authorList>
            <consortium name="Pathogen Informatics"/>
        </authorList>
    </citation>
    <scope>NUCLEOTIDE SEQUENCE [LARGE SCALE GENOMIC DNA]</scope>
    <source>
        <strain evidence="7 8">NCTC9695</strain>
    </source>
</reference>
<comment type="similarity">
    <text evidence="2 6">Belongs to the FliS family.</text>
</comment>
<protein>
    <recommendedName>
        <fullName evidence="6">Flagellar secretion chaperone FliS</fullName>
    </recommendedName>
</protein>
<sequence>MLNSRMLKQFNQAYANDALKTAIYGASPVGIVVMLYEGAIKALQAADTAIDNSRFDEKARMITKAVDILEGLRIALDLEQGSEAAVNLNDLYLYMKLRLAKASLKNDKEILAEVRSLLETLLPAWQQVNRAGAAQAAGVEPQAGPRTG</sequence>
<keyword evidence="3 6" id="KW-0963">Cytoplasm</keyword>